<dbReference type="Gene3D" id="3.40.50.720">
    <property type="entry name" value="NAD(P)-binding Rossmann-like Domain"/>
    <property type="match status" value="1"/>
</dbReference>
<accession>D5GDU4</accession>
<dbReference type="HOGENOM" id="CLU_042344_1_1_1"/>
<organism evidence="9 10">
    <name type="scientific">Tuber melanosporum (strain Mel28)</name>
    <name type="common">Perigord black truffle</name>
    <dbReference type="NCBI Taxonomy" id="656061"/>
    <lineage>
        <taxon>Eukaryota</taxon>
        <taxon>Fungi</taxon>
        <taxon>Dikarya</taxon>
        <taxon>Ascomycota</taxon>
        <taxon>Pezizomycotina</taxon>
        <taxon>Pezizomycetes</taxon>
        <taxon>Pezizales</taxon>
        <taxon>Tuberaceae</taxon>
        <taxon>Tuber</taxon>
    </lineage>
</organism>
<dbReference type="RefSeq" id="XP_002838496.1">
    <property type="nucleotide sequence ID" value="XM_002838450.1"/>
</dbReference>
<dbReference type="GO" id="GO:0055129">
    <property type="term" value="P:L-proline biosynthetic process"/>
    <property type="evidence" value="ECO:0007669"/>
    <property type="project" value="UniProtKB-UniPathway"/>
</dbReference>
<feature type="domain" description="Pyrroline-5-carboxylate reductase catalytic N-terminal" evidence="7">
    <location>
        <begin position="72"/>
        <end position="151"/>
    </location>
</feature>
<dbReference type="UniPathway" id="UPA00098">
    <property type="reaction ID" value="UER00361"/>
</dbReference>
<dbReference type="Proteomes" id="UP000006911">
    <property type="component" value="Unassembled WGS sequence"/>
</dbReference>
<evidence type="ECO:0000256" key="2">
    <source>
        <dbReference type="ARBA" id="ARBA00022857"/>
    </source>
</evidence>
<dbReference type="InterPro" id="IPR008927">
    <property type="entry name" value="6-PGluconate_DH-like_C_sf"/>
</dbReference>
<dbReference type="FunFam" id="1.10.3730.10:FF:000001">
    <property type="entry name" value="Pyrroline-5-carboxylate reductase"/>
    <property type="match status" value="1"/>
</dbReference>
<sequence length="320" mass="33623">MEPTPDSLTLTILGCGTMGVAILSGILSSLSTSLSTSLSRLPPSASGTSTPTGGALLPTRFHDASRTPTRLPSKFIACVKRPESASRVRRAFEGFAGAPAVEVYTGRNVEGVRGADVVILGCKPQMYAEILREEGMREALEGKLLVSILAGVKIAALRVVVPYSTRVVRAMPNTASMIRESMTVISAEDDISPEEKALVSWIFSQVGRSLVLGEKHMNACTALCGSGPAFYALIVEAMADGGVMMGLPRAEAQMMAAQTMQGAGRMVLAGHHPAIIREQVSTPAGCTTHGLLILEDGKVRSTIARTIREATNMAAGLGKK</sequence>
<name>D5GDU4_TUBMM</name>
<keyword evidence="6" id="KW-0812">Transmembrane</keyword>
<dbReference type="GO" id="GO:0004735">
    <property type="term" value="F:pyrroline-5-carboxylate reductase activity"/>
    <property type="evidence" value="ECO:0007669"/>
    <property type="project" value="UniProtKB-EC"/>
</dbReference>
<evidence type="ECO:0000256" key="5">
    <source>
        <dbReference type="RuleBase" id="RU003903"/>
    </source>
</evidence>
<feature type="binding site" evidence="4">
    <location>
        <begin position="13"/>
        <end position="18"/>
    </location>
    <ligand>
        <name>NADP(+)</name>
        <dbReference type="ChEBI" id="CHEBI:58349"/>
    </ligand>
</feature>
<dbReference type="InterPro" id="IPR000304">
    <property type="entry name" value="Pyrroline-COOH_reductase"/>
</dbReference>
<evidence type="ECO:0000256" key="6">
    <source>
        <dbReference type="SAM" id="Phobius"/>
    </source>
</evidence>
<keyword evidence="10" id="KW-1185">Reference proteome</keyword>
<dbReference type="Gene3D" id="1.10.3730.10">
    <property type="entry name" value="ProC C-terminal domain-like"/>
    <property type="match status" value="1"/>
</dbReference>
<feature type="domain" description="Pyrroline-5-carboxylate reductase dimerisation" evidence="8">
    <location>
        <begin position="214"/>
        <end position="315"/>
    </location>
</feature>
<comment type="catalytic activity">
    <reaction evidence="5">
        <text>L-proline + NADP(+) = (S)-1-pyrroline-5-carboxylate + NADPH + 2 H(+)</text>
        <dbReference type="Rhea" id="RHEA:14109"/>
        <dbReference type="ChEBI" id="CHEBI:15378"/>
        <dbReference type="ChEBI" id="CHEBI:17388"/>
        <dbReference type="ChEBI" id="CHEBI:57783"/>
        <dbReference type="ChEBI" id="CHEBI:58349"/>
        <dbReference type="ChEBI" id="CHEBI:60039"/>
        <dbReference type="EC" id="1.5.1.2"/>
    </reaction>
</comment>
<dbReference type="PROSITE" id="PS00521">
    <property type="entry name" value="P5CR"/>
    <property type="match status" value="1"/>
</dbReference>
<gene>
    <name evidence="9" type="ORF">GSTUM_00006277001</name>
</gene>
<keyword evidence="3 5" id="KW-0560">Oxidoreductase</keyword>
<dbReference type="HAMAP" id="MF_01925">
    <property type="entry name" value="P5C_reductase"/>
    <property type="match status" value="1"/>
</dbReference>
<evidence type="ECO:0000256" key="1">
    <source>
        <dbReference type="ARBA" id="ARBA00005525"/>
    </source>
</evidence>
<dbReference type="PANTHER" id="PTHR11645">
    <property type="entry name" value="PYRROLINE-5-CARBOXYLATE REDUCTASE"/>
    <property type="match status" value="1"/>
</dbReference>
<evidence type="ECO:0000256" key="4">
    <source>
        <dbReference type="PIRSR" id="PIRSR000193-1"/>
    </source>
</evidence>
<dbReference type="AlphaFoldDB" id="D5GDU4"/>
<dbReference type="GeneID" id="9184482"/>
<dbReference type="NCBIfam" id="TIGR00112">
    <property type="entry name" value="proC"/>
    <property type="match status" value="1"/>
</dbReference>
<dbReference type="EC" id="1.5.1.2" evidence="5"/>
<proteinExistence type="inferred from homology"/>
<dbReference type="InterPro" id="IPR028939">
    <property type="entry name" value="P5C_Rdtase_cat_N"/>
</dbReference>
<dbReference type="InterPro" id="IPR053790">
    <property type="entry name" value="P5CR-like_CS"/>
</dbReference>
<dbReference type="EMBL" id="FN430153">
    <property type="protein sequence ID" value="CAZ82687.1"/>
    <property type="molecule type" value="Genomic_DNA"/>
</dbReference>
<dbReference type="Pfam" id="PF03807">
    <property type="entry name" value="F420_oxidored"/>
    <property type="match status" value="1"/>
</dbReference>
<dbReference type="InterPro" id="IPR029036">
    <property type="entry name" value="P5CR_dimer"/>
</dbReference>
<keyword evidence="6" id="KW-1133">Transmembrane helix</keyword>
<comment type="similarity">
    <text evidence="1 5">Belongs to the pyrroline-5-carboxylate reductase family.</text>
</comment>
<dbReference type="OMA" id="VWAVKPQ"/>
<dbReference type="InParanoid" id="D5GDU4"/>
<dbReference type="SUPFAM" id="SSF51735">
    <property type="entry name" value="NAD(P)-binding Rossmann-fold domains"/>
    <property type="match status" value="1"/>
</dbReference>
<evidence type="ECO:0000313" key="10">
    <source>
        <dbReference type="Proteomes" id="UP000006911"/>
    </source>
</evidence>
<evidence type="ECO:0000259" key="8">
    <source>
        <dbReference type="Pfam" id="PF14748"/>
    </source>
</evidence>
<feature type="binding site" evidence="4">
    <location>
        <position position="108"/>
    </location>
    <ligand>
        <name>NADPH</name>
        <dbReference type="ChEBI" id="CHEBI:57783"/>
    </ligand>
</feature>
<keyword evidence="5" id="KW-0641">Proline biosynthesis</keyword>
<dbReference type="Pfam" id="PF14748">
    <property type="entry name" value="P5CR_dimer"/>
    <property type="match status" value="1"/>
</dbReference>
<keyword evidence="6" id="KW-0472">Membrane</keyword>
<dbReference type="STRING" id="656061.D5GDU4"/>
<comment type="pathway">
    <text evidence="5">Amino-acid biosynthesis; L-proline biosynthesis; L-proline from L-glutamate 5-semialdehyde: step 1/1.</text>
</comment>
<dbReference type="FunCoup" id="D5GDU4">
    <property type="interactions" value="415"/>
</dbReference>
<dbReference type="KEGG" id="tml:GSTUM_00006277001"/>
<evidence type="ECO:0000313" key="9">
    <source>
        <dbReference type="EMBL" id="CAZ82687.1"/>
    </source>
</evidence>
<protein>
    <recommendedName>
        <fullName evidence="5">Pyrroline-5-carboxylate reductase</fullName>
        <ecNumber evidence="5">1.5.1.2</ecNumber>
    </recommendedName>
</protein>
<evidence type="ECO:0000259" key="7">
    <source>
        <dbReference type="Pfam" id="PF03807"/>
    </source>
</evidence>
<keyword evidence="5" id="KW-0028">Amino-acid biosynthesis</keyword>
<dbReference type="SUPFAM" id="SSF48179">
    <property type="entry name" value="6-phosphogluconate dehydrogenase C-terminal domain-like"/>
    <property type="match status" value="1"/>
</dbReference>
<dbReference type="PIRSF" id="PIRSF000193">
    <property type="entry name" value="Pyrrol-5-carb_rd"/>
    <property type="match status" value="1"/>
</dbReference>
<dbReference type="PANTHER" id="PTHR11645:SF0">
    <property type="entry name" value="PYRROLINE-5-CARBOXYLATE REDUCTASE 3"/>
    <property type="match status" value="1"/>
</dbReference>
<dbReference type="InterPro" id="IPR036291">
    <property type="entry name" value="NAD(P)-bd_dom_sf"/>
</dbReference>
<keyword evidence="2 4" id="KW-0521">NADP</keyword>
<reference evidence="9 10" key="1">
    <citation type="journal article" date="2010" name="Nature">
        <title>Perigord black truffle genome uncovers evolutionary origins and mechanisms of symbiosis.</title>
        <authorList>
            <person name="Martin F."/>
            <person name="Kohler A."/>
            <person name="Murat C."/>
            <person name="Balestrini R."/>
            <person name="Coutinho P.M."/>
            <person name="Jaillon O."/>
            <person name="Montanini B."/>
            <person name="Morin E."/>
            <person name="Noel B."/>
            <person name="Percudani R."/>
            <person name="Porcel B."/>
            <person name="Rubini A."/>
            <person name="Amicucci A."/>
            <person name="Amselem J."/>
            <person name="Anthouard V."/>
            <person name="Arcioni S."/>
            <person name="Artiguenave F."/>
            <person name="Aury J.M."/>
            <person name="Ballario P."/>
            <person name="Bolchi A."/>
            <person name="Brenna A."/>
            <person name="Brun A."/>
            <person name="Buee M."/>
            <person name="Cantarel B."/>
            <person name="Chevalier G."/>
            <person name="Couloux A."/>
            <person name="Da Silva C."/>
            <person name="Denoeud F."/>
            <person name="Duplessis S."/>
            <person name="Ghignone S."/>
            <person name="Hilselberger B."/>
            <person name="Iotti M."/>
            <person name="Marcais B."/>
            <person name="Mello A."/>
            <person name="Miranda M."/>
            <person name="Pacioni G."/>
            <person name="Quesneville H."/>
            <person name="Riccioni C."/>
            <person name="Ruotolo R."/>
            <person name="Splivallo R."/>
            <person name="Stocchi V."/>
            <person name="Tisserant E."/>
            <person name="Viscomi A.R."/>
            <person name="Zambonelli A."/>
            <person name="Zampieri E."/>
            <person name="Henrissat B."/>
            <person name="Lebrun M.H."/>
            <person name="Paolocci F."/>
            <person name="Bonfante P."/>
            <person name="Ottonello S."/>
            <person name="Wincker P."/>
        </authorList>
    </citation>
    <scope>NUCLEOTIDE SEQUENCE [LARGE SCALE GENOMIC DNA]</scope>
    <source>
        <strain evidence="9 10">Mel28</strain>
    </source>
</reference>
<feature type="transmembrane region" description="Helical" evidence="6">
    <location>
        <begin position="7"/>
        <end position="30"/>
    </location>
</feature>
<dbReference type="eggNOG" id="KOG3124">
    <property type="taxonomic scope" value="Eukaryota"/>
</dbReference>
<evidence type="ECO:0000256" key="3">
    <source>
        <dbReference type="ARBA" id="ARBA00023002"/>
    </source>
</evidence>